<dbReference type="RefSeq" id="XP_025549743.1">
    <property type="nucleotide sequence ID" value="XM_025700055.1"/>
</dbReference>
<evidence type="ECO:0000256" key="2">
    <source>
        <dbReference type="ARBA" id="ARBA00023043"/>
    </source>
</evidence>
<dbReference type="OrthoDB" id="341259at2759"/>
<name>A0A395HSX0_ASPHC</name>
<dbReference type="PROSITE" id="PS50088">
    <property type="entry name" value="ANK_REPEAT"/>
    <property type="match status" value="2"/>
</dbReference>
<evidence type="ECO:0000256" key="4">
    <source>
        <dbReference type="SAM" id="MobiDB-lite"/>
    </source>
</evidence>
<dbReference type="Gene3D" id="1.25.40.20">
    <property type="entry name" value="Ankyrin repeat-containing domain"/>
    <property type="match status" value="1"/>
</dbReference>
<dbReference type="PANTHER" id="PTHR24201">
    <property type="entry name" value="ANK_REP_REGION DOMAIN-CONTAINING PROTEIN"/>
    <property type="match status" value="1"/>
</dbReference>
<evidence type="ECO:0000313" key="7">
    <source>
        <dbReference type="Proteomes" id="UP000248961"/>
    </source>
</evidence>
<proteinExistence type="predicted"/>
<evidence type="ECO:0000259" key="5">
    <source>
        <dbReference type="Pfam" id="PF24120"/>
    </source>
</evidence>
<accession>A0A395HSX0</accession>
<evidence type="ECO:0000256" key="1">
    <source>
        <dbReference type="ARBA" id="ARBA00022737"/>
    </source>
</evidence>
<dbReference type="InterPro" id="IPR002110">
    <property type="entry name" value="Ankyrin_rpt"/>
</dbReference>
<dbReference type="InterPro" id="IPR057517">
    <property type="entry name" value="SsdA-like_C"/>
</dbReference>
<dbReference type="SMART" id="SM00248">
    <property type="entry name" value="ANK"/>
    <property type="match status" value="2"/>
</dbReference>
<sequence>MKVFPEVDVIWWNADSYYIQCPFCESVHRHGVNWKANKLRYSHCEEMESYLCCFPLNDQGKVAYEIDKRRGRYINICVAHDRDTEYDDGNDDDANAEDTGYEDDEDDEDDEDVNRLAIELARKATIAAQREETYASIHGDSKELIIVNPGHGIAPFEQKRILGPISDCVNGDTRAVRRYLETSPEATLFVLGRYSDGKTTLISAAAEQSSEMISLLIEHGAEVNAVDNYGRSALMEAALFGRLDNVKVLLTHNADRYTKDGENRLAIDFAREHHKNRRERYERVGGDLTSSSDQRLGYVEDTFRRDIDRQEIIRLLSGENRKSKIVFGSPPTLSLSKSYSFTPSPMQDSLVLHGPIEEYPVTRSGKTVARAMSGWSHGSLQSLRVDGRQWTDDVFYISESAGHILPSNPCDRGKDGRYSACHAEKQLIAYFIDRHVFLPRDGLPDSKLEEMIERVEEAQERFLSGTEIRRQVKSLRERKDALDHELFDGDEKLIGKHDRIKALELELKSVESTLNELIATRARRFVKREARLKVLHQRRDKHADLINMTHAPPPASLTEAVILISSPPCQDCIEFKDKVNKRFGLSIQLFAAL</sequence>
<dbReference type="VEuPathDB" id="FungiDB:BO97DRAFT_471633"/>
<keyword evidence="7" id="KW-1185">Reference proteome</keyword>
<feature type="repeat" description="ANK" evidence="3">
    <location>
        <begin position="196"/>
        <end position="228"/>
    </location>
</feature>
<dbReference type="Proteomes" id="UP000248961">
    <property type="component" value="Unassembled WGS sequence"/>
</dbReference>
<dbReference type="InterPro" id="IPR036770">
    <property type="entry name" value="Ankyrin_rpt-contain_sf"/>
</dbReference>
<dbReference type="SUPFAM" id="SSF48403">
    <property type="entry name" value="Ankyrin repeat"/>
    <property type="match status" value="1"/>
</dbReference>
<gene>
    <name evidence="6" type="ORF">BO97DRAFT_471633</name>
</gene>
<feature type="domain" description="Single-strand DNA deaminase toxin A-like C-terminal" evidence="5">
    <location>
        <begin position="371"/>
        <end position="428"/>
    </location>
</feature>
<protein>
    <recommendedName>
        <fullName evidence="5">Single-strand DNA deaminase toxin A-like C-terminal domain-containing protein</fullName>
    </recommendedName>
</protein>
<keyword evidence="1" id="KW-0677">Repeat</keyword>
<evidence type="ECO:0000256" key="3">
    <source>
        <dbReference type="PROSITE-ProRule" id="PRU00023"/>
    </source>
</evidence>
<dbReference type="AlphaFoldDB" id="A0A395HSX0"/>
<dbReference type="STRING" id="1450537.A0A395HSX0"/>
<dbReference type="Pfam" id="PF24120">
    <property type="entry name" value="SsdA_C"/>
    <property type="match status" value="1"/>
</dbReference>
<dbReference type="GeneID" id="37204344"/>
<organism evidence="6 7">
    <name type="scientific">Aspergillus homomorphus (strain CBS 101889)</name>
    <dbReference type="NCBI Taxonomy" id="1450537"/>
    <lineage>
        <taxon>Eukaryota</taxon>
        <taxon>Fungi</taxon>
        <taxon>Dikarya</taxon>
        <taxon>Ascomycota</taxon>
        <taxon>Pezizomycotina</taxon>
        <taxon>Eurotiomycetes</taxon>
        <taxon>Eurotiomycetidae</taxon>
        <taxon>Eurotiales</taxon>
        <taxon>Aspergillaceae</taxon>
        <taxon>Aspergillus</taxon>
        <taxon>Aspergillus subgen. Circumdati</taxon>
    </lineage>
</organism>
<dbReference type="PANTHER" id="PTHR24201:SF16">
    <property type="entry name" value="ANKYRIN-1-LIKE-RELATED"/>
    <property type="match status" value="1"/>
</dbReference>
<keyword evidence="2 3" id="KW-0040">ANK repeat</keyword>
<reference evidence="6 7" key="1">
    <citation type="submission" date="2018-02" db="EMBL/GenBank/DDBJ databases">
        <title>The genomes of Aspergillus section Nigri reveals drivers in fungal speciation.</title>
        <authorList>
            <consortium name="DOE Joint Genome Institute"/>
            <person name="Vesth T.C."/>
            <person name="Nybo J."/>
            <person name="Theobald S."/>
            <person name="Brandl J."/>
            <person name="Frisvad J.C."/>
            <person name="Nielsen K.F."/>
            <person name="Lyhne E.K."/>
            <person name="Kogle M.E."/>
            <person name="Kuo A."/>
            <person name="Riley R."/>
            <person name="Clum A."/>
            <person name="Nolan M."/>
            <person name="Lipzen A."/>
            <person name="Salamov A."/>
            <person name="Henrissat B."/>
            <person name="Wiebenga A."/>
            <person name="De vries R.P."/>
            <person name="Grigoriev I.V."/>
            <person name="Mortensen U.H."/>
            <person name="Andersen M.R."/>
            <person name="Baker S.E."/>
        </authorList>
    </citation>
    <scope>NUCLEOTIDE SEQUENCE [LARGE SCALE GENOMIC DNA]</scope>
    <source>
        <strain evidence="6 7">CBS 101889</strain>
    </source>
</reference>
<dbReference type="PROSITE" id="PS50297">
    <property type="entry name" value="ANK_REP_REGION"/>
    <property type="match status" value="2"/>
</dbReference>
<dbReference type="InterPro" id="IPR050776">
    <property type="entry name" value="Ank_Repeat/CDKN_Inhibitor"/>
</dbReference>
<feature type="region of interest" description="Disordered" evidence="4">
    <location>
        <begin position="85"/>
        <end position="110"/>
    </location>
</feature>
<dbReference type="Pfam" id="PF12796">
    <property type="entry name" value="Ank_2"/>
    <property type="match status" value="1"/>
</dbReference>
<dbReference type="GO" id="GO:0005634">
    <property type="term" value="C:nucleus"/>
    <property type="evidence" value="ECO:0007669"/>
    <property type="project" value="TreeGrafter"/>
</dbReference>
<dbReference type="EMBL" id="KZ824294">
    <property type="protein sequence ID" value="RAL10589.1"/>
    <property type="molecule type" value="Genomic_DNA"/>
</dbReference>
<feature type="repeat" description="ANK" evidence="3">
    <location>
        <begin position="229"/>
        <end position="261"/>
    </location>
</feature>
<evidence type="ECO:0000313" key="6">
    <source>
        <dbReference type="EMBL" id="RAL10589.1"/>
    </source>
</evidence>